<name>T1GXB7_MEGSC</name>
<dbReference type="EMBL" id="CAQQ02127952">
    <property type="status" value="NOT_ANNOTATED_CDS"/>
    <property type="molecule type" value="Genomic_DNA"/>
</dbReference>
<reference evidence="1" key="2">
    <citation type="submission" date="2015-06" db="UniProtKB">
        <authorList>
            <consortium name="EnsemblMetazoa"/>
        </authorList>
    </citation>
    <scope>IDENTIFICATION</scope>
</reference>
<dbReference type="AlphaFoldDB" id="T1GXB7"/>
<sequence length="119" mass="13462">MTPMDNGMRLIATAAAHNMSLLSLGSTPHKFITLNSLFPLSKIGEVNLEVEKAQFRGKLWLVSWMGKGKYLVNYLHLPTEGIFSSICITIICFLNDNYDAVFQIQEYSIHILKTSFTDF</sequence>
<keyword evidence="2" id="KW-1185">Reference proteome</keyword>
<accession>T1GXB7</accession>
<dbReference type="EnsemblMetazoa" id="MESCA008462-RA">
    <property type="protein sequence ID" value="MESCA008462-PA"/>
    <property type="gene ID" value="MESCA008462"/>
</dbReference>
<proteinExistence type="predicted"/>
<evidence type="ECO:0000313" key="1">
    <source>
        <dbReference type="EnsemblMetazoa" id="MESCA008462-PA"/>
    </source>
</evidence>
<dbReference type="Proteomes" id="UP000015102">
    <property type="component" value="Unassembled WGS sequence"/>
</dbReference>
<dbReference type="HOGENOM" id="CLU_2064132_0_0_1"/>
<reference evidence="2" key="1">
    <citation type="submission" date="2013-02" db="EMBL/GenBank/DDBJ databases">
        <authorList>
            <person name="Hughes D."/>
        </authorList>
    </citation>
    <scope>NUCLEOTIDE SEQUENCE</scope>
    <source>
        <strain>Durham</strain>
        <strain evidence="2">NC isolate 2 -- Noor lab</strain>
    </source>
</reference>
<dbReference type="EMBL" id="CAQQ02127953">
    <property type="status" value="NOT_ANNOTATED_CDS"/>
    <property type="molecule type" value="Genomic_DNA"/>
</dbReference>
<evidence type="ECO:0000313" key="2">
    <source>
        <dbReference type="Proteomes" id="UP000015102"/>
    </source>
</evidence>
<organism evidence="1 2">
    <name type="scientific">Megaselia scalaris</name>
    <name type="common">Humpbacked fly</name>
    <name type="synonym">Phora scalaris</name>
    <dbReference type="NCBI Taxonomy" id="36166"/>
    <lineage>
        <taxon>Eukaryota</taxon>
        <taxon>Metazoa</taxon>
        <taxon>Ecdysozoa</taxon>
        <taxon>Arthropoda</taxon>
        <taxon>Hexapoda</taxon>
        <taxon>Insecta</taxon>
        <taxon>Pterygota</taxon>
        <taxon>Neoptera</taxon>
        <taxon>Endopterygota</taxon>
        <taxon>Diptera</taxon>
        <taxon>Brachycera</taxon>
        <taxon>Muscomorpha</taxon>
        <taxon>Platypezoidea</taxon>
        <taxon>Phoridae</taxon>
        <taxon>Megaseliini</taxon>
        <taxon>Megaselia</taxon>
    </lineage>
</organism>
<protein>
    <submittedName>
        <fullName evidence="1">Uncharacterized protein</fullName>
    </submittedName>
</protein>